<dbReference type="HOGENOM" id="CLU_091276_1_0_9"/>
<dbReference type="Proteomes" id="UP000033115">
    <property type="component" value="Chromosome"/>
</dbReference>
<gene>
    <name evidence="2" type="ORF">CSCA_3396</name>
</gene>
<keyword evidence="3" id="KW-1185">Reference proteome</keyword>
<feature type="transmembrane region" description="Helical" evidence="1">
    <location>
        <begin position="209"/>
        <end position="228"/>
    </location>
</feature>
<dbReference type="GO" id="GO:0005886">
    <property type="term" value="C:plasma membrane"/>
    <property type="evidence" value="ECO:0007669"/>
    <property type="project" value="UniProtKB-SubCell"/>
</dbReference>
<sequence>MSGNEKALIYKDINEITSSRRVIMPMTIVPIILVVVIPIAILICAKYIGNDSDMFTKMAPLIKKLPYEYTTYTPAQLLIKIAVNFMFPSYFLIIPIMCSGVIGASSFVGEKEHKTLESLLYTPISMEQLLRAKILGVFVPSYIVTLVSFIVFGIIFNIGGFVYFGGLIFPDIKWLITIFWICPAINLLSLVFTVMVSAKSETFQEAQQVSGLLVIPVILILVAQMTGLLLISKVAMLIGGCILLILDYVLIKRISSKFTPEKLI</sequence>
<keyword evidence="1" id="KW-0812">Transmembrane</keyword>
<keyword evidence="1" id="KW-1133">Transmembrane helix</keyword>
<feature type="transmembrane region" description="Helical" evidence="1">
    <location>
        <begin position="87"/>
        <end position="108"/>
    </location>
</feature>
<evidence type="ECO:0000313" key="2">
    <source>
        <dbReference type="EMBL" id="AKA70521.1"/>
    </source>
</evidence>
<dbReference type="KEGG" id="csq:CSCA_3396"/>
<name>A0A0E3GRL3_CLOSL</name>
<dbReference type="AlphaFoldDB" id="A0A0E3GRL3"/>
<feature type="transmembrane region" description="Helical" evidence="1">
    <location>
        <begin position="174"/>
        <end position="197"/>
    </location>
</feature>
<protein>
    <submittedName>
        <fullName evidence="2">Putative ABC transporter, permease protein</fullName>
    </submittedName>
</protein>
<organism evidence="2 3">
    <name type="scientific">Clostridium scatologenes</name>
    <dbReference type="NCBI Taxonomy" id="1548"/>
    <lineage>
        <taxon>Bacteria</taxon>
        <taxon>Bacillati</taxon>
        <taxon>Bacillota</taxon>
        <taxon>Clostridia</taxon>
        <taxon>Eubacteriales</taxon>
        <taxon>Clostridiaceae</taxon>
        <taxon>Clostridium</taxon>
    </lineage>
</organism>
<proteinExistence type="predicted"/>
<evidence type="ECO:0000256" key="1">
    <source>
        <dbReference type="SAM" id="Phobius"/>
    </source>
</evidence>
<feature type="transmembrane region" description="Helical" evidence="1">
    <location>
        <begin position="134"/>
        <end position="162"/>
    </location>
</feature>
<dbReference type="STRING" id="1548.CSCA_3396"/>
<dbReference type="GO" id="GO:0140359">
    <property type="term" value="F:ABC-type transporter activity"/>
    <property type="evidence" value="ECO:0007669"/>
    <property type="project" value="InterPro"/>
</dbReference>
<dbReference type="RefSeq" id="WP_029160343.1">
    <property type="nucleotide sequence ID" value="NZ_CP009933.1"/>
</dbReference>
<dbReference type="Pfam" id="PF12679">
    <property type="entry name" value="ABC2_membrane_2"/>
    <property type="match status" value="1"/>
</dbReference>
<dbReference type="EMBL" id="CP009933">
    <property type="protein sequence ID" value="AKA70521.1"/>
    <property type="molecule type" value="Genomic_DNA"/>
</dbReference>
<dbReference type="PANTHER" id="PTHR37305:SF1">
    <property type="entry name" value="MEMBRANE PROTEIN"/>
    <property type="match status" value="1"/>
</dbReference>
<feature type="transmembrane region" description="Helical" evidence="1">
    <location>
        <begin position="234"/>
        <end position="251"/>
    </location>
</feature>
<feature type="transmembrane region" description="Helical" evidence="1">
    <location>
        <begin position="28"/>
        <end position="48"/>
    </location>
</feature>
<evidence type="ECO:0000313" key="3">
    <source>
        <dbReference type="Proteomes" id="UP000033115"/>
    </source>
</evidence>
<accession>A0A0E3GRL3</accession>
<dbReference type="PANTHER" id="PTHR37305">
    <property type="entry name" value="INTEGRAL MEMBRANE PROTEIN-RELATED"/>
    <property type="match status" value="1"/>
</dbReference>
<keyword evidence="1" id="KW-0472">Membrane</keyword>
<reference evidence="2 3" key="1">
    <citation type="journal article" date="2015" name="J. Biotechnol.">
        <title>Complete genome sequence of a malodorant-producing acetogen, Clostridium scatologenes ATCC 25775(T).</title>
        <authorList>
            <person name="Zhu Z."/>
            <person name="Guo T."/>
            <person name="Zheng H."/>
            <person name="Song T."/>
            <person name="Ouyang P."/>
            <person name="Xie J."/>
        </authorList>
    </citation>
    <scope>NUCLEOTIDE SEQUENCE [LARGE SCALE GENOMIC DNA]</scope>
    <source>
        <strain evidence="2 3">ATCC 25775</strain>
    </source>
</reference>